<name>A0A4S8MKS3_DENBC</name>
<proteinExistence type="predicted"/>
<feature type="compositionally biased region" description="Acidic residues" evidence="1">
    <location>
        <begin position="55"/>
        <end position="64"/>
    </location>
</feature>
<reference evidence="2 3" key="1">
    <citation type="journal article" date="2019" name="Nat. Ecol. Evol.">
        <title>Megaphylogeny resolves global patterns of mushroom evolution.</title>
        <authorList>
            <person name="Varga T."/>
            <person name="Krizsan K."/>
            <person name="Foldi C."/>
            <person name="Dima B."/>
            <person name="Sanchez-Garcia M."/>
            <person name="Sanchez-Ramirez S."/>
            <person name="Szollosi G.J."/>
            <person name="Szarkandi J.G."/>
            <person name="Papp V."/>
            <person name="Albert L."/>
            <person name="Andreopoulos W."/>
            <person name="Angelini C."/>
            <person name="Antonin V."/>
            <person name="Barry K.W."/>
            <person name="Bougher N.L."/>
            <person name="Buchanan P."/>
            <person name="Buyck B."/>
            <person name="Bense V."/>
            <person name="Catcheside P."/>
            <person name="Chovatia M."/>
            <person name="Cooper J."/>
            <person name="Damon W."/>
            <person name="Desjardin D."/>
            <person name="Finy P."/>
            <person name="Geml J."/>
            <person name="Haridas S."/>
            <person name="Hughes K."/>
            <person name="Justo A."/>
            <person name="Karasinski D."/>
            <person name="Kautmanova I."/>
            <person name="Kiss B."/>
            <person name="Kocsube S."/>
            <person name="Kotiranta H."/>
            <person name="LaButti K.M."/>
            <person name="Lechner B.E."/>
            <person name="Liimatainen K."/>
            <person name="Lipzen A."/>
            <person name="Lukacs Z."/>
            <person name="Mihaltcheva S."/>
            <person name="Morgado L.N."/>
            <person name="Niskanen T."/>
            <person name="Noordeloos M.E."/>
            <person name="Ohm R.A."/>
            <person name="Ortiz-Santana B."/>
            <person name="Ovrebo C."/>
            <person name="Racz N."/>
            <person name="Riley R."/>
            <person name="Savchenko A."/>
            <person name="Shiryaev A."/>
            <person name="Soop K."/>
            <person name="Spirin V."/>
            <person name="Szebenyi C."/>
            <person name="Tomsovsky M."/>
            <person name="Tulloss R.E."/>
            <person name="Uehling J."/>
            <person name="Grigoriev I.V."/>
            <person name="Vagvolgyi C."/>
            <person name="Papp T."/>
            <person name="Martin F.M."/>
            <person name="Miettinen O."/>
            <person name="Hibbett D.S."/>
            <person name="Nagy L.G."/>
        </authorList>
    </citation>
    <scope>NUCLEOTIDE SEQUENCE [LARGE SCALE GENOMIC DNA]</scope>
    <source>
        <strain evidence="2 3">CBS 962.96</strain>
    </source>
</reference>
<evidence type="ECO:0000256" key="1">
    <source>
        <dbReference type="SAM" id="MobiDB-lite"/>
    </source>
</evidence>
<protein>
    <submittedName>
        <fullName evidence="2">Uncharacterized protein</fullName>
    </submittedName>
</protein>
<dbReference type="Proteomes" id="UP000297245">
    <property type="component" value="Unassembled WGS sequence"/>
</dbReference>
<feature type="region of interest" description="Disordered" evidence="1">
    <location>
        <begin position="20"/>
        <end position="68"/>
    </location>
</feature>
<evidence type="ECO:0000313" key="2">
    <source>
        <dbReference type="EMBL" id="THV03408.1"/>
    </source>
</evidence>
<evidence type="ECO:0000313" key="3">
    <source>
        <dbReference type="Proteomes" id="UP000297245"/>
    </source>
</evidence>
<organism evidence="2 3">
    <name type="scientific">Dendrothele bispora (strain CBS 962.96)</name>
    <dbReference type="NCBI Taxonomy" id="1314807"/>
    <lineage>
        <taxon>Eukaryota</taxon>
        <taxon>Fungi</taxon>
        <taxon>Dikarya</taxon>
        <taxon>Basidiomycota</taxon>
        <taxon>Agaricomycotina</taxon>
        <taxon>Agaricomycetes</taxon>
        <taxon>Agaricomycetidae</taxon>
        <taxon>Agaricales</taxon>
        <taxon>Agaricales incertae sedis</taxon>
        <taxon>Dendrothele</taxon>
    </lineage>
</organism>
<accession>A0A4S8MKS3</accession>
<dbReference type="EMBL" id="ML179067">
    <property type="protein sequence ID" value="THV03408.1"/>
    <property type="molecule type" value="Genomic_DNA"/>
</dbReference>
<keyword evidence="3" id="KW-1185">Reference proteome</keyword>
<sequence>MQASPSTGRWLVTVSTWQEKNATQSHPSKAHWATRSNSNDVGGGATMLECNLDPPEFDSNSDPDPDSHTKYVQITIRLFCHRVYNILYPDNGNPDQRLDTDV</sequence>
<dbReference type="AlphaFoldDB" id="A0A4S8MKS3"/>
<gene>
    <name evidence="2" type="ORF">K435DRAFT_791761</name>
</gene>